<keyword evidence="1" id="KW-0472">Membrane</keyword>
<organism evidence="2 3">
    <name type="scientific">Methanococcoides cohabitans</name>
    <dbReference type="NCBI Taxonomy" id="3136559"/>
    <lineage>
        <taxon>Archaea</taxon>
        <taxon>Methanobacteriati</taxon>
        <taxon>Methanobacteriota</taxon>
        <taxon>Stenosarchaea group</taxon>
        <taxon>Methanomicrobia</taxon>
        <taxon>Methanosarcinales</taxon>
        <taxon>Methanosarcinaceae</taxon>
        <taxon>Methanococcoides</taxon>
    </lineage>
</organism>
<feature type="transmembrane region" description="Helical" evidence="1">
    <location>
        <begin position="46"/>
        <end position="63"/>
    </location>
</feature>
<proteinExistence type="predicted"/>
<feature type="transmembrane region" description="Helical" evidence="1">
    <location>
        <begin position="70"/>
        <end position="91"/>
    </location>
</feature>
<dbReference type="Proteomes" id="UP001396646">
    <property type="component" value="Unassembled WGS sequence"/>
</dbReference>
<evidence type="ECO:0000313" key="2">
    <source>
        <dbReference type="EMBL" id="MEL4304429.1"/>
    </source>
</evidence>
<dbReference type="RefSeq" id="WP_342126153.1">
    <property type="nucleotide sequence ID" value="NZ_JBCAUS010000002.1"/>
</dbReference>
<feature type="transmembrane region" description="Helical" evidence="1">
    <location>
        <begin position="132"/>
        <end position="155"/>
    </location>
</feature>
<feature type="transmembrane region" description="Helical" evidence="1">
    <location>
        <begin position="21"/>
        <end position="40"/>
    </location>
</feature>
<gene>
    <name evidence="2" type="ORF">WOA13_01070</name>
</gene>
<comment type="caution">
    <text evidence="2">The sequence shown here is derived from an EMBL/GenBank/DDBJ whole genome shotgun (WGS) entry which is preliminary data.</text>
</comment>
<evidence type="ECO:0000313" key="3">
    <source>
        <dbReference type="Proteomes" id="UP001396646"/>
    </source>
</evidence>
<accession>A0ABU9KPW2</accession>
<evidence type="ECO:0000256" key="1">
    <source>
        <dbReference type="SAM" id="Phobius"/>
    </source>
</evidence>
<keyword evidence="3" id="KW-1185">Reference proteome</keyword>
<keyword evidence="1" id="KW-0812">Transmembrane</keyword>
<keyword evidence="1" id="KW-1133">Transmembrane helix</keyword>
<sequence>MNGQIPMRYIENKSRILVNTPLYFFLFMLFMIAGTLGYYLRTEDEFAPAIILSVLWLIFWKNSKTGGRTFLVVASVFGYIHELLGVQYGYFTYLNGIIGNVPIWILPGYGAIFWSSYNFWKIFENQFSESKWFHFTDHFIILSLLMLVVADYSYFDLKEDSLIISVKLIIAFMLIRNFDLLRLAYFTGVFTLLNEISGEILGTWSHRNFSLLSLMAGYIFLLWLCLSIAEVKEASKGKYHEKSHLISYISAFKGLVDGRKEWTKREATAAFMIMSYYTLSLLGIIKV</sequence>
<dbReference type="EMBL" id="JBCAUS010000002">
    <property type="protein sequence ID" value="MEL4304429.1"/>
    <property type="molecule type" value="Genomic_DNA"/>
</dbReference>
<feature type="transmembrane region" description="Helical" evidence="1">
    <location>
        <begin position="267"/>
        <end position="285"/>
    </location>
</feature>
<feature type="transmembrane region" description="Helical" evidence="1">
    <location>
        <begin position="97"/>
        <end position="120"/>
    </location>
</feature>
<feature type="transmembrane region" description="Helical" evidence="1">
    <location>
        <begin position="183"/>
        <end position="204"/>
    </location>
</feature>
<protein>
    <submittedName>
        <fullName evidence="2">Uncharacterized protein</fullName>
    </submittedName>
</protein>
<name>A0ABU9KPW2_9EURY</name>
<feature type="transmembrane region" description="Helical" evidence="1">
    <location>
        <begin position="210"/>
        <end position="229"/>
    </location>
</feature>
<reference evidence="2 3" key="1">
    <citation type="submission" date="2024-04" db="EMBL/GenBank/DDBJ databases">
        <title>Methanococcoides sp. LMO-2.</title>
        <authorList>
            <person name="Liang L."/>
        </authorList>
    </citation>
    <scope>NUCLEOTIDE SEQUENCE [LARGE SCALE GENOMIC DNA]</scope>
    <source>
        <strain evidence="2 3">LMO-2</strain>
    </source>
</reference>